<gene>
    <name evidence="2" type="ORF">PQJ61_07230</name>
</gene>
<organism evidence="2 3">
    <name type="scientific">Candidatus Thalassospirochaeta sargassi</name>
    <dbReference type="NCBI Taxonomy" id="3119039"/>
    <lineage>
        <taxon>Bacteria</taxon>
        <taxon>Pseudomonadati</taxon>
        <taxon>Spirochaetota</taxon>
        <taxon>Spirochaetia</taxon>
        <taxon>Spirochaetales</taxon>
        <taxon>Spirochaetaceae</taxon>
        <taxon>Candidatus Thalassospirochaeta</taxon>
    </lineage>
</organism>
<evidence type="ECO:0000313" key="2">
    <source>
        <dbReference type="EMBL" id="MDC7226541.1"/>
    </source>
</evidence>
<dbReference type="InterPro" id="IPR050194">
    <property type="entry name" value="Glycosyltransferase_grp1"/>
</dbReference>
<dbReference type="Pfam" id="PF00534">
    <property type="entry name" value="Glycos_transf_1"/>
    <property type="match status" value="1"/>
</dbReference>
<dbReference type="GO" id="GO:0016757">
    <property type="term" value="F:glycosyltransferase activity"/>
    <property type="evidence" value="ECO:0007669"/>
    <property type="project" value="InterPro"/>
</dbReference>
<dbReference type="PANTHER" id="PTHR45947">
    <property type="entry name" value="SULFOQUINOVOSYL TRANSFERASE SQD2"/>
    <property type="match status" value="1"/>
</dbReference>
<proteinExistence type="predicted"/>
<sequence length="376" mass="43439">MKIALIRSASIYMNFGSYNVQEIGLAKSLEKNGHQVDFYTREKVDEDKIIRITDSIRVYAMTCISLPGRNGYYPQMFKYLNDNQYDLIQVLEDSQIMTVLLSVYAKRKNIPFILWQGMYENYQSFVKKSFQFIFDLLLLPILRRNTGAVIGKTPKAIQYIESKGFRKTFIGGVGLDVDSFNHRTLESDILDRMNIPKTKKILLYIGVLEQRRNPKFLLEIIEKLDDKFVLVIAGDGPDFLELNNIVADRGLNDSVKLLGRVSQEDLIPLYKNSMLFLLPTDYEIYGMVILECMYYGLPVISTPCAGAEYLIDTGEDGFVLEKNDKMWVDVINNISNDSDSQKKISHNFKNKFDKFTWDSLVNNYLNVYESEMGYNK</sequence>
<dbReference type="AlphaFoldDB" id="A0AAJ1IG24"/>
<dbReference type="EMBL" id="JAQQAL010000014">
    <property type="protein sequence ID" value="MDC7226541.1"/>
    <property type="molecule type" value="Genomic_DNA"/>
</dbReference>
<dbReference type="PANTHER" id="PTHR45947:SF3">
    <property type="entry name" value="SULFOQUINOVOSYL TRANSFERASE SQD2"/>
    <property type="match status" value="1"/>
</dbReference>
<comment type="caution">
    <text evidence="2">The sequence shown here is derived from an EMBL/GenBank/DDBJ whole genome shotgun (WGS) entry which is preliminary data.</text>
</comment>
<dbReference type="CDD" id="cd03801">
    <property type="entry name" value="GT4_PimA-like"/>
    <property type="match status" value="1"/>
</dbReference>
<evidence type="ECO:0000259" key="1">
    <source>
        <dbReference type="Pfam" id="PF00534"/>
    </source>
</evidence>
<dbReference type="Gene3D" id="3.40.50.2000">
    <property type="entry name" value="Glycogen Phosphorylase B"/>
    <property type="match status" value="2"/>
</dbReference>
<feature type="domain" description="Glycosyl transferase family 1" evidence="1">
    <location>
        <begin position="192"/>
        <end position="349"/>
    </location>
</feature>
<accession>A0AAJ1IG24</accession>
<dbReference type="SUPFAM" id="SSF53756">
    <property type="entry name" value="UDP-Glycosyltransferase/glycogen phosphorylase"/>
    <property type="match status" value="1"/>
</dbReference>
<name>A0AAJ1IG24_9SPIO</name>
<dbReference type="Proteomes" id="UP001221217">
    <property type="component" value="Unassembled WGS sequence"/>
</dbReference>
<reference evidence="2 3" key="1">
    <citation type="submission" date="2022-12" db="EMBL/GenBank/DDBJ databases">
        <title>Metagenome assembled genome from gulf of manar.</title>
        <authorList>
            <person name="Kohli P."/>
            <person name="Pk S."/>
            <person name="Venkata Ramana C."/>
            <person name="Sasikala C."/>
        </authorList>
    </citation>
    <scope>NUCLEOTIDE SEQUENCE [LARGE SCALE GENOMIC DNA]</scope>
    <source>
        <strain evidence="2">JB008</strain>
    </source>
</reference>
<dbReference type="InterPro" id="IPR001296">
    <property type="entry name" value="Glyco_trans_1"/>
</dbReference>
<evidence type="ECO:0000313" key="3">
    <source>
        <dbReference type="Proteomes" id="UP001221217"/>
    </source>
</evidence>
<protein>
    <submittedName>
        <fullName evidence="2">Glycosyltransferase family 4 protein</fullName>
    </submittedName>
</protein>